<dbReference type="Gene3D" id="3.40.50.1820">
    <property type="entry name" value="alpha/beta hydrolase"/>
    <property type="match status" value="1"/>
</dbReference>
<comment type="catalytic activity">
    <reaction evidence="2">
        <text>a monoacylglycerol + H2O = glycerol + a fatty acid + H(+)</text>
        <dbReference type="Rhea" id="RHEA:15245"/>
        <dbReference type="ChEBI" id="CHEBI:15377"/>
        <dbReference type="ChEBI" id="CHEBI:15378"/>
        <dbReference type="ChEBI" id="CHEBI:17408"/>
        <dbReference type="ChEBI" id="CHEBI:17754"/>
        <dbReference type="ChEBI" id="CHEBI:28868"/>
    </reaction>
</comment>
<feature type="signal peptide" evidence="3">
    <location>
        <begin position="1"/>
        <end position="23"/>
    </location>
</feature>
<reference evidence="4" key="1">
    <citation type="submission" date="2023-02" db="EMBL/GenBank/DDBJ databases">
        <title>Mating type loci evolution in Malassezia.</title>
        <authorList>
            <person name="Coelho M.A."/>
        </authorList>
    </citation>
    <scope>NUCLEOTIDE SEQUENCE</scope>
    <source>
        <strain evidence="4">CBS 14136</strain>
    </source>
</reference>
<dbReference type="Proteomes" id="UP001214628">
    <property type="component" value="Chromosome 1"/>
</dbReference>
<dbReference type="PANTHER" id="PTHR35560">
    <property type="entry name" value="BLL0132 PROTEIN"/>
    <property type="match status" value="1"/>
</dbReference>
<comment type="catalytic activity">
    <reaction evidence="1">
        <text>a diacylglycerol + H2O = a monoacylglycerol + a fatty acid + H(+)</text>
        <dbReference type="Rhea" id="RHEA:32731"/>
        <dbReference type="ChEBI" id="CHEBI:15377"/>
        <dbReference type="ChEBI" id="CHEBI:15378"/>
        <dbReference type="ChEBI" id="CHEBI:17408"/>
        <dbReference type="ChEBI" id="CHEBI:18035"/>
        <dbReference type="ChEBI" id="CHEBI:28868"/>
    </reaction>
</comment>
<feature type="chain" id="PRO_5042019306" evidence="3">
    <location>
        <begin position="24"/>
        <end position="441"/>
    </location>
</feature>
<evidence type="ECO:0000256" key="1">
    <source>
        <dbReference type="ARBA" id="ARBA00047591"/>
    </source>
</evidence>
<evidence type="ECO:0000313" key="4">
    <source>
        <dbReference type="EMBL" id="WFD42862.1"/>
    </source>
</evidence>
<accession>A0AAF0FDS5</accession>
<evidence type="ECO:0000313" key="5">
    <source>
        <dbReference type="Proteomes" id="UP001214628"/>
    </source>
</evidence>
<dbReference type="PANTHER" id="PTHR35560:SF3">
    <property type="entry name" value="PEPTIDASE S9 PROLYL OLIGOPEPTIDASE CATALYTIC DOMAIN-CONTAINING PROTEIN"/>
    <property type="match status" value="1"/>
</dbReference>
<dbReference type="SUPFAM" id="SSF53474">
    <property type="entry name" value="alpha/beta-Hydrolases"/>
    <property type="match status" value="1"/>
</dbReference>
<evidence type="ECO:0000256" key="2">
    <source>
        <dbReference type="ARBA" id="ARBA00048461"/>
    </source>
</evidence>
<protein>
    <submittedName>
        <fullName evidence="4">Uncharacterized protein</fullName>
    </submittedName>
</protein>
<keyword evidence="3" id="KW-0732">Signal</keyword>
<evidence type="ECO:0000256" key="3">
    <source>
        <dbReference type="SAM" id="SignalP"/>
    </source>
</evidence>
<name>A0AAF0FDS5_9BASI</name>
<gene>
    <name evidence="4" type="ORF">MPSI1_001512</name>
</gene>
<proteinExistence type="predicted"/>
<keyword evidence="5" id="KW-1185">Reference proteome</keyword>
<dbReference type="InterPro" id="IPR029058">
    <property type="entry name" value="AB_hydrolase_fold"/>
</dbReference>
<dbReference type="EMBL" id="CP118375">
    <property type="protein sequence ID" value="WFD42862.1"/>
    <property type="molecule type" value="Genomic_DNA"/>
</dbReference>
<dbReference type="AlphaFoldDB" id="A0AAF0FDS5"/>
<organism evidence="4 5">
    <name type="scientific">Malassezia psittaci</name>
    <dbReference type="NCBI Taxonomy" id="1821823"/>
    <lineage>
        <taxon>Eukaryota</taxon>
        <taxon>Fungi</taxon>
        <taxon>Dikarya</taxon>
        <taxon>Basidiomycota</taxon>
        <taxon>Ustilaginomycotina</taxon>
        <taxon>Malasseziomycetes</taxon>
        <taxon>Malasseziales</taxon>
        <taxon>Malasseziaceae</taxon>
        <taxon>Malassezia</taxon>
    </lineage>
</organism>
<sequence length="441" mass="48635">MIMVKRAGLLALCSLLLAGVVSGAPALDAEGQNIQRRQYYYDEQESIADQSANDPIGATNKVLKMPHLGDTDAATFHKKKYGALVSSEYGDDSQVPWFDNGDFPFIQTANAAASGDGWSWLPGEFEGFEMKHDLDISTGSTKITQPYYAMTGVNNNQVKRVLISLPGLHRDSWKYANLFYNALRYVQDKNKYGVEEGDVLIVAPVVLNLDDQAAGGTNGDDSDWAVYRKSNWEFGGNTQSPKADHSVSFYTALDKLIEKFLDKDQYPNVEKVVVAGHSLGGQAVQRYALLKHEKSYDDQVMYWVGNPGAYTWITSDRPTDADCGGSTNQFPYGLESGSTFPKYVQKMFDDGQNSGDIVNRFRSRKVRYALGLLDNGAGDTHCEAYTQGANHLQRGANFVKSLDDDGGFPDTHSVSYVAGLSHQDYPMIAAEPSLQYLFSES</sequence>